<sequence>MHTELRAHRLGGGVIAYIHNILSFTRHTIPTCYFECIIGEIETSYKTRLVLCAVYRPPKLNKPLFIQEIKRIVELHPSEKSYILIGDMNINLCDHNPIRNQYLDSMSEVGLDCGITQYTRVENKGDLLTKSCIDHIFLRATSHQEVHTAVINNAIADHYITELLKICKLDEKNKENRLLYNKYRNQTNKYIEKTRNNYFKNVILNNFTNQKRVWEIINNICGRVCKTIDDVISKHFNIATGAICNTFAYGFEDNLKNICSTCNTQLLHGGSYCQEPTASMRLKKATNDVIFKILHQLNKKKSPATDNIRWFRDYHSNRNTVVRINGQDSDQIPTLRGTAQGSILGPTEYLTYVNEMCNIFTRGSVYQFADDTCLVTHGRNIKEAQEIMQNNFDILCKWAHDMRLVINVSKTKLIHMRSPYSKSANPTIIAHTHTCLHGGPVPEPCACGPLQLLDQHTYLGLVIDENINWKPHIEYVCNKLRSLRSKIDILKHKVPYYTLRLLYLSLADSVISYGISSFGFGDLMILESSAEIQCLCMVLFV</sequence>
<feature type="domain" description="Reverse transcriptase" evidence="1">
    <location>
        <begin position="298"/>
        <end position="422"/>
    </location>
</feature>
<reference evidence="2 3" key="1">
    <citation type="submission" date="2017-07" db="EMBL/GenBank/DDBJ databases">
        <authorList>
            <person name="Talla V."/>
            <person name="Backstrom N."/>
        </authorList>
    </citation>
    <scope>NUCLEOTIDE SEQUENCE [LARGE SCALE GENOMIC DNA]</scope>
</reference>
<protein>
    <recommendedName>
        <fullName evidence="1">Reverse transcriptase domain-containing protein</fullName>
    </recommendedName>
</protein>
<name>A0A5E4QW59_9NEOP</name>
<dbReference type="Pfam" id="PF00078">
    <property type="entry name" value="RVT_1"/>
    <property type="match status" value="1"/>
</dbReference>
<dbReference type="InterPro" id="IPR000477">
    <property type="entry name" value="RT_dom"/>
</dbReference>
<evidence type="ECO:0000313" key="2">
    <source>
        <dbReference type="EMBL" id="VVD02239.1"/>
    </source>
</evidence>
<evidence type="ECO:0000313" key="3">
    <source>
        <dbReference type="Proteomes" id="UP000324832"/>
    </source>
</evidence>
<dbReference type="PANTHER" id="PTHR33332">
    <property type="entry name" value="REVERSE TRANSCRIPTASE DOMAIN-CONTAINING PROTEIN"/>
    <property type="match status" value="1"/>
</dbReference>
<dbReference type="Proteomes" id="UP000324832">
    <property type="component" value="Unassembled WGS sequence"/>
</dbReference>
<dbReference type="SUPFAM" id="SSF56219">
    <property type="entry name" value="DNase I-like"/>
    <property type="match status" value="1"/>
</dbReference>
<keyword evidence="3" id="KW-1185">Reference proteome</keyword>
<gene>
    <name evidence="2" type="ORF">LSINAPIS_LOCUS12502</name>
</gene>
<proteinExistence type="predicted"/>
<dbReference type="InterPro" id="IPR036691">
    <property type="entry name" value="Endo/exonu/phosph_ase_sf"/>
</dbReference>
<evidence type="ECO:0000259" key="1">
    <source>
        <dbReference type="Pfam" id="PF00078"/>
    </source>
</evidence>
<dbReference type="EMBL" id="FZQP02005889">
    <property type="protein sequence ID" value="VVD02239.1"/>
    <property type="molecule type" value="Genomic_DNA"/>
</dbReference>
<dbReference type="Gene3D" id="3.60.10.10">
    <property type="entry name" value="Endonuclease/exonuclease/phosphatase"/>
    <property type="match status" value="1"/>
</dbReference>
<accession>A0A5E4QW59</accession>
<dbReference type="AlphaFoldDB" id="A0A5E4QW59"/>
<organism evidence="2 3">
    <name type="scientific">Leptidea sinapis</name>
    <dbReference type="NCBI Taxonomy" id="189913"/>
    <lineage>
        <taxon>Eukaryota</taxon>
        <taxon>Metazoa</taxon>
        <taxon>Ecdysozoa</taxon>
        <taxon>Arthropoda</taxon>
        <taxon>Hexapoda</taxon>
        <taxon>Insecta</taxon>
        <taxon>Pterygota</taxon>
        <taxon>Neoptera</taxon>
        <taxon>Endopterygota</taxon>
        <taxon>Lepidoptera</taxon>
        <taxon>Glossata</taxon>
        <taxon>Ditrysia</taxon>
        <taxon>Papilionoidea</taxon>
        <taxon>Pieridae</taxon>
        <taxon>Dismorphiinae</taxon>
        <taxon>Leptidea</taxon>
    </lineage>
</organism>
<feature type="non-terminal residue" evidence="2">
    <location>
        <position position="541"/>
    </location>
</feature>